<dbReference type="Proteomes" id="UP000064967">
    <property type="component" value="Chromosome"/>
</dbReference>
<evidence type="ECO:0000256" key="1">
    <source>
        <dbReference type="ARBA" id="ARBA00006594"/>
    </source>
</evidence>
<name>A0A0K1PLI9_9BACT</name>
<dbReference type="GO" id="GO:0006298">
    <property type="term" value="P:mismatch repair"/>
    <property type="evidence" value="ECO:0007669"/>
    <property type="project" value="TreeGrafter"/>
</dbReference>
<evidence type="ECO:0000313" key="11">
    <source>
        <dbReference type="Proteomes" id="UP000064967"/>
    </source>
</evidence>
<keyword evidence="3 8" id="KW-0489">Methyltransferase</keyword>
<keyword evidence="11" id="KW-1185">Reference proteome</keyword>
<keyword evidence="9" id="KW-0175">Coiled coil</keyword>
<dbReference type="InterPro" id="IPR012327">
    <property type="entry name" value="MeTrfase_D12"/>
</dbReference>
<dbReference type="GO" id="GO:1904047">
    <property type="term" value="F:S-adenosyl-L-methionine binding"/>
    <property type="evidence" value="ECO:0007669"/>
    <property type="project" value="TreeGrafter"/>
</dbReference>
<dbReference type="PROSITE" id="PS00092">
    <property type="entry name" value="N6_MTASE"/>
    <property type="match status" value="1"/>
</dbReference>
<dbReference type="Pfam" id="PF02086">
    <property type="entry name" value="MethyltransfD12"/>
    <property type="match status" value="1"/>
</dbReference>
<evidence type="ECO:0000256" key="3">
    <source>
        <dbReference type="ARBA" id="ARBA00022603"/>
    </source>
</evidence>
<keyword evidence="4 8" id="KW-0808">Transferase</keyword>
<evidence type="ECO:0000256" key="9">
    <source>
        <dbReference type="SAM" id="Coils"/>
    </source>
</evidence>
<dbReference type="InterPro" id="IPR012263">
    <property type="entry name" value="M_m6A_EcoRV"/>
</dbReference>
<dbReference type="PANTHER" id="PTHR30481">
    <property type="entry name" value="DNA ADENINE METHYLASE"/>
    <property type="match status" value="1"/>
</dbReference>
<dbReference type="Gene3D" id="3.40.50.150">
    <property type="entry name" value="Vaccinia Virus protein VP39"/>
    <property type="match status" value="1"/>
</dbReference>
<dbReference type="InterPro" id="IPR029063">
    <property type="entry name" value="SAM-dependent_MTases_sf"/>
</dbReference>
<dbReference type="GO" id="GO:0009307">
    <property type="term" value="P:DNA restriction-modification system"/>
    <property type="evidence" value="ECO:0007669"/>
    <property type="project" value="InterPro"/>
</dbReference>
<accession>A0A0K1PLI9</accession>
<feature type="coiled-coil region" evidence="9">
    <location>
        <begin position="63"/>
        <end position="90"/>
    </location>
</feature>
<evidence type="ECO:0000256" key="8">
    <source>
        <dbReference type="RuleBase" id="RU361257"/>
    </source>
</evidence>
<feature type="binding site" evidence="7">
    <location>
        <position position="9"/>
    </location>
    <ligand>
        <name>S-adenosyl-L-methionine</name>
        <dbReference type="ChEBI" id="CHEBI:59789"/>
    </ligand>
</feature>
<evidence type="ECO:0000256" key="5">
    <source>
        <dbReference type="ARBA" id="ARBA00022691"/>
    </source>
</evidence>
<feature type="binding site" evidence="7">
    <location>
        <position position="194"/>
    </location>
    <ligand>
        <name>S-adenosyl-L-methionine</name>
        <dbReference type="ChEBI" id="CHEBI:59789"/>
    </ligand>
</feature>
<dbReference type="Gene3D" id="1.10.1020.10">
    <property type="entry name" value="Adenine-specific Methyltransferase, Domain 2"/>
    <property type="match status" value="1"/>
</dbReference>
<dbReference type="GO" id="GO:0043565">
    <property type="term" value="F:sequence-specific DNA binding"/>
    <property type="evidence" value="ECO:0007669"/>
    <property type="project" value="TreeGrafter"/>
</dbReference>
<evidence type="ECO:0000313" key="10">
    <source>
        <dbReference type="EMBL" id="AKU94390.1"/>
    </source>
</evidence>
<dbReference type="PIRSF" id="PIRSF000398">
    <property type="entry name" value="M_m6A_EcoRV"/>
    <property type="match status" value="1"/>
</dbReference>
<dbReference type="EMBL" id="CP012333">
    <property type="protein sequence ID" value="AKU94390.1"/>
    <property type="molecule type" value="Genomic_DNA"/>
</dbReference>
<dbReference type="STRING" id="1391654.AKJ09_01054"/>
<dbReference type="InterPro" id="IPR002052">
    <property type="entry name" value="DNA_methylase_N6_adenine_CS"/>
</dbReference>
<evidence type="ECO:0000256" key="7">
    <source>
        <dbReference type="PIRSR" id="PIRSR000398-1"/>
    </source>
</evidence>
<dbReference type="KEGG" id="llu:AKJ09_01054"/>
<dbReference type="REBASE" id="120876">
    <property type="entry name" value="M.Llu27648ORF1054P"/>
</dbReference>
<evidence type="ECO:0000256" key="4">
    <source>
        <dbReference type="ARBA" id="ARBA00022679"/>
    </source>
</evidence>
<dbReference type="PRINTS" id="PR00505">
    <property type="entry name" value="D12N6MTFRASE"/>
</dbReference>
<organism evidence="10 11">
    <name type="scientific">Labilithrix luteola</name>
    <dbReference type="NCBI Taxonomy" id="1391654"/>
    <lineage>
        <taxon>Bacteria</taxon>
        <taxon>Pseudomonadati</taxon>
        <taxon>Myxococcota</taxon>
        <taxon>Polyangia</taxon>
        <taxon>Polyangiales</taxon>
        <taxon>Labilitrichaceae</taxon>
        <taxon>Labilithrix</taxon>
    </lineage>
</organism>
<protein>
    <recommendedName>
        <fullName evidence="2 8">Site-specific DNA-methyltransferase (adenine-specific)</fullName>
        <ecNumber evidence="2 8">2.1.1.72</ecNumber>
    </recommendedName>
</protein>
<evidence type="ECO:0000256" key="2">
    <source>
        <dbReference type="ARBA" id="ARBA00011900"/>
    </source>
</evidence>
<sequence>MTARPVIKWAGGKARLVETLVALMPKDDFETYAEPFCGGAAMFFALAAEPRRRFKKAILSDKNEELVALYRAIQNEIGDLEKLLGEYSDKHLALDGDGRRAHYYEVREASTKKMSRVERGARLVFLNKTCFNGLWRVNASGQFNVPFGRYAKPRIFDTKVLRAAHQALQGVEIRLADFAAVASELSRGDFVYFDPPYVPVSKTSNFTAYAAERFGPKEQERLVEVLSELRSRGVRAMLSNACSPETKALYQGFRMKVVDVARAINSDPSKRGDVEELVVMNYAARSEPKVRAEASRTGTRRKVAS</sequence>
<dbReference type="EC" id="2.1.1.72" evidence="2 8"/>
<proteinExistence type="inferred from homology"/>
<keyword evidence="5 8" id="KW-0949">S-adenosyl-L-methionine</keyword>
<dbReference type="GO" id="GO:0032259">
    <property type="term" value="P:methylation"/>
    <property type="evidence" value="ECO:0007669"/>
    <property type="project" value="UniProtKB-KW"/>
</dbReference>
<reference evidence="10 11" key="1">
    <citation type="submission" date="2015-08" db="EMBL/GenBank/DDBJ databases">
        <authorList>
            <person name="Babu N.S."/>
            <person name="Beckwith C.J."/>
            <person name="Beseler K.G."/>
            <person name="Brison A."/>
            <person name="Carone J.V."/>
            <person name="Caskin T.P."/>
            <person name="Diamond M."/>
            <person name="Durham M.E."/>
            <person name="Foxe J.M."/>
            <person name="Go M."/>
            <person name="Henderson B.A."/>
            <person name="Jones I.B."/>
            <person name="McGettigan J.A."/>
            <person name="Micheletti S.J."/>
            <person name="Nasrallah M.E."/>
            <person name="Ortiz D."/>
            <person name="Piller C.R."/>
            <person name="Privatt S.R."/>
            <person name="Schneider S.L."/>
            <person name="Sharp S."/>
            <person name="Smith T.C."/>
            <person name="Stanton J.D."/>
            <person name="Ullery H.E."/>
            <person name="Wilson R.J."/>
            <person name="Serrano M.G."/>
            <person name="Buck G."/>
            <person name="Lee V."/>
            <person name="Wang Y."/>
            <person name="Carvalho R."/>
            <person name="Voegtly L."/>
            <person name="Shi R."/>
            <person name="Duckworth R."/>
            <person name="Johnson A."/>
            <person name="Loviza R."/>
            <person name="Walstead R."/>
            <person name="Shah Z."/>
            <person name="Kiflezghi M."/>
            <person name="Wade K."/>
            <person name="Ball S.L."/>
            <person name="Bradley K.W."/>
            <person name="Asai D.J."/>
            <person name="Bowman C.A."/>
            <person name="Russell D.A."/>
            <person name="Pope W.H."/>
            <person name="Jacobs-Sera D."/>
            <person name="Hendrix R.W."/>
            <person name="Hatfull G.F."/>
        </authorList>
    </citation>
    <scope>NUCLEOTIDE SEQUENCE [LARGE SCALE GENOMIC DNA]</scope>
    <source>
        <strain evidence="10 11">DSM 27648</strain>
    </source>
</reference>
<dbReference type="AlphaFoldDB" id="A0A0K1PLI9"/>
<dbReference type="NCBIfam" id="TIGR00571">
    <property type="entry name" value="dam"/>
    <property type="match status" value="1"/>
</dbReference>
<comment type="catalytic activity">
    <reaction evidence="6 8">
        <text>a 2'-deoxyadenosine in DNA + S-adenosyl-L-methionine = an N(6)-methyl-2'-deoxyadenosine in DNA + S-adenosyl-L-homocysteine + H(+)</text>
        <dbReference type="Rhea" id="RHEA:15197"/>
        <dbReference type="Rhea" id="RHEA-COMP:12418"/>
        <dbReference type="Rhea" id="RHEA-COMP:12419"/>
        <dbReference type="ChEBI" id="CHEBI:15378"/>
        <dbReference type="ChEBI" id="CHEBI:57856"/>
        <dbReference type="ChEBI" id="CHEBI:59789"/>
        <dbReference type="ChEBI" id="CHEBI:90615"/>
        <dbReference type="ChEBI" id="CHEBI:90616"/>
        <dbReference type="EC" id="2.1.1.72"/>
    </reaction>
</comment>
<dbReference type="SUPFAM" id="SSF53335">
    <property type="entry name" value="S-adenosyl-L-methionine-dependent methyltransferases"/>
    <property type="match status" value="1"/>
</dbReference>
<gene>
    <name evidence="10" type="ORF">AKJ09_01054</name>
</gene>
<dbReference type="GO" id="GO:0009007">
    <property type="term" value="F:site-specific DNA-methyltransferase (adenine-specific) activity"/>
    <property type="evidence" value="ECO:0007669"/>
    <property type="project" value="UniProtKB-UniRule"/>
</dbReference>
<comment type="similarity">
    <text evidence="1 8">Belongs to the N(4)/N(6)-methyltransferase family.</text>
</comment>
<dbReference type="InterPro" id="IPR023095">
    <property type="entry name" value="Ade_MeTrfase_dom_2"/>
</dbReference>
<dbReference type="RefSeq" id="WP_169927260.1">
    <property type="nucleotide sequence ID" value="NZ_CP012333.1"/>
</dbReference>
<feature type="binding site" evidence="7">
    <location>
        <position position="13"/>
    </location>
    <ligand>
        <name>S-adenosyl-L-methionine</name>
        <dbReference type="ChEBI" id="CHEBI:59789"/>
    </ligand>
</feature>
<feature type="binding site" evidence="7">
    <location>
        <position position="61"/>
    </location>
    <ligand>
        <name>S-adenosyl-L-methionine</name>
        <dbReference type="ChEBI" id="CHEBI:59789"/>
    </ligand>
</feature>
<dbReference type="PANTHER" id="PTHR30481:SF3">
    <property type="entry name" value="DNA ADENINE METHYLASE"/>
    <property type="match status" value="1"/>
</dbReference>
<evidence type="ECO:0000256" key="6">
    <source>
        <dbReference type="ARBA" id="ARBA00047942"/>
    </source>
</evidence>